<protein>
    <recommendedName>
        <fullName evidence="4">Glycosyltransferase</fullName>
        <ecNumber evidence="4">2.4.1.-</ecNumber>
    </recommendedName>
</protein>
<dbReference type="InterPro" id="IPR035595">
    <property type="entry name" value="UDP_glycos_trans_CS"/>
</dbReference>
<evidence type="ECO:0000259" key="5">
    <source>
        <dbReference type="Pfam" id="PF26168"/>
    </source>
</evidence>
<dbReference type="CDD" id="cd03784">
    <property type="entry name" value="GT1_Gtf-like"/>
    <property type="match status" value="1"/>
</dbReference>
<dbReference type="Pfam" id="PF00201">
    <property type="entry name" value="UDPGT"/>
    <property type="match status" value="1"/>
</dbReference>
<keyword evidence="7" id="KW-1185">Reference proteome</keyword>
<proteinExistence type="inferred from homology"/>
<gene>
    <name evidence="6" type="ORF">HAX54_017679</name>
</gene>
<dbReference type="Pfam" id="PF26168">
    <property type="entry name" value="Glyco_transf_N"/>
    <property type="match status" value="1"/>
</dbReference>
<evidence type="ECO:0000256" key="4">
    <source>
        <dbReference type="RuleBase" id="RU362057"/>
    </source>
</evidence>
<reference evidence="6 7" key="1">
    <citation type="journal article" date="2021" name="BMC Genomics">
        <title>Datura genome reveals duplications of psychoactive alkaloid biosynthetic genes and high mutation rate following tissue culture.</title>
        <authorList>
            <person name="Rajewski A."/>
            <person name="Carter-House D."/>
            <person name="Stajich J."/>
            <person name="Litt A."/>
        </authorList>
    </citation>
    <scope>NUCLEOTIDE SEQUENCE [LARGE SCALE GENOMIC DNA]</scope>
    <source>
        <strain evidence="6">AR-01</strain>
    </source>
</reference>
<evidence type="ECO:0000256" key="2">
    <source>
        <dbReference type="ARBA" id="ARBA00022679"/>
    </source>
</evidence>
<dbReference type="Gene3D" id="3.40.50.2000">
    <property type="entry name" value="Glycogen Phosphorylase B"/>
    <property type="match status" value="2"/>
</dbReference>
<dbReference type="PROSITE" id="PS00375">
    <property type="entry name" value="UDPGT"/>
    <property type="match status" value="1"/>
</dbReference>
<dbReference type="PANTHER" id="PTHR48044">
    <property type="entry name" value="GLYCOSYLTRANSFERASE"/>
    <property type="match status" value="1"/>
</dbReference>
<evidence type="ECO:0000256" key="3">
    <source>
        <dbReference type="RuleBase" id="RU003718"/>
    </source>
</evidence>
<organism evidence="6 7">
    <name type="scientific">Datura stramonium</name>
    <name type="common">Jimsonweed</name>
    <name type="synonym">Common thornapple</name>
    <dbReference type="NCBI Taxonomy" id="4076"/>
    <lineage>
        <taxon>Eukaryota</taxon>
        <taxon>Viridiplantae</taxon>
        <taxon>Streptophyta</taxon>
        <taxon>Embryophyta</taxon>
        <taxon>Tracheophyta</taxon>
        <taxon>Spermatophyta</taxon>
        <taxon>Magnoliopsida</taxon>
        <taxon>eudicotyledons</taxon>
        <taxon>Gunneridae</taxon>
        <taxon>Pentapetalae</taxon>
        <taxon>asterids</taxon>
        <taxon>lamiids</taxon>
        <taxon>Solanales</taxon>
        <taxon>Solanaceae</taxon>
        <taxon>Solanoideae</taxon>
        <taxon>Datureae</taxon>
        <taxon>Datura</taxon>
    </lineage>
</organism>
<keyword evidence="2 3" id="KW-0808">Transferase</keyword>
<comment type="similarity">
    <text evidence="1 3">Belongs to the UDP-glycosyltransferase family.</text>
</comment>
<dbReference type="InterPro" id="IPR058980">
    <property type="entry name" value="Glyco_transf_N"/>
</dbReference>
<dbReference type="PANTHER" id="PTHR48044:SF66">
    <property type="entry name" value="GLYCOSYLTRANSFERASE"/>
    <property type="match status" value="1"/>
</dbReference>
<dbReference type="EC" id="2.4.1.-" evidence="4"/>
<evidence type="ECO:0000313" key="6">
    <source>
        <dbReference type="EMBL" id="MCD9559618.1"/>
    </source>
</evidence>
<feature type="domain" description="Glycosyltransferase N-terminal" evidence="5">
    <location>
        <begin position="15"/>
        <end position="240"/>
    </location>
</feature>
<sequence length="475" mass="53839">MATNSSDKRLVHLNEVTVAMVPWPEHGHLNLLFYLARIIASHNIPVHFLCLAARNQDLRKRLQGGLQLQTSIENLGDSNIHFNDLLVPSSPTETKDVFLERLGEFISRTCHELSTNTKRLVIIHDCLMISYIGDHLHLMSNFKCYAFHPTSAFTRYSSLRQTIHIVDEDHDEMIQQLGEEFPTVESTFGPNMAEHVEKELKWKHNSGDIINSCRELEGKFIDSLAKAKDNTPLWAFGPFNMLPESLDHSLSNSSSGNKKTSHKCLEFLDKQDVNSVIFVSFGTTTTLSQKQVKELALGLEQSNHKFIWVIREADKRVDMENTEERHEKIVLPEGFEERVEGRGMVVRSWAPQLEILGHPSTGGFLSHCGWNSSMESISMGVPMAAMPMTVDQPYHTLLVTNVWKIGVSVWSWARRKEIVPASAIEKAVKTLMGTPEGEEMRQRVVELRDNIKNSVSHGGLAHKEMESFISYITKN</sequence>
<dbReference type="EMBL" id="JACEIK010002178">
    <property type="protein sequence ID" value="MCD9559618.1"/>
    <property type="molecule type" value="Genomic_DNA"/>
</dbReference>
<evidence type="ECO:0000256" key="1">
    <source>
        <dbReference type="ARBA" id="ARBA00009995"/>
    </source>
</evidence>
<comment type="caution">
    <text evidence="6">The sequence shown here is derived from an EMBL/GenBank/DDBJ whole genome shotgun (WGS) entry which is preliminary data.</text>
</comment>
<accession>A0ABS8UL75</accession>
<name>A0ABS8UL75_DATST</name>
<dbReference type="SUPFAM" id="SSF53756">
    <property type="entry name" value="UDP-Glycosyltransferase/glycogen phosphorylase"/>
    <property type="match status" value="1"/>
</dbReference>
<evidence type="ECO:0000313" key="7">
    <source>
        <dbReference type="Proteomes" id="UP000823775"/>
    </source>
</evidence>
<keyword evidence="3" id="KW-0328">Glycosyltransferase</keyword>
<dbReference type="Proteomes" id="UP000823775">
    <property type="component" value="Unassembled WGS sequence"/>
</dbReference>
<dbReference type="InterPro" id="IPR002213">
    <property type="entry name" value="UDP_glucos_trans"/>
</dbReference>